<protein>
    <submittedName>
        <fullName evidence="1">Uncharacterized protein</fullName>
    </submittedName>
</protein>
<name>A0ACB8FK66_9SAUR</name>
<gene>
    <name evidence="1" type="ORF">K3G42_031092</name>
</gene>
<reference evidence="1" key="1">
    <citation type="submission" date="2021-08" db="EMBL/GenBank/DDBJ databases">
        <title>The first chromosome-level gecko genome reveals the dynamic sex chromosomes of Neotropical dwarf geckos (Sphaerodactylidae: Sphaerodactylus).</title>
        <authorList>
            <person name="Pinto B.J."/>
            <person name="Keating S.E."/>
            <person name="Gamble T."/>
        </authorList>
    </citation>
    <scope>NUCLEOTIDE SEQUENCE</scope>
    <source>
        <strain evidence="1">TG3544</strain>
    </source>
</reference>
<dbReference type="EMBL" id="CM037617">
    <property type="protein sequence ID" value="KAH8005763.1"/>
    <property type="molecule type" value="Genomic_DNA"/>
</dbReference>
<comment type="caution">
    <text evidence="1">The sequence shown here is derived from an EMBL/GenBank/DDBJ whole genome shotgun (WGS) entry which is preliminary data.</text>
</comment>
<proteinExistence type="predicted"/>
<sequence length="68" mass="8013">MERFKFLIHRCGCIFGTVLFFKGNELLFAFAPLDISYQHTRLVEPLDFCFMWLQQTDRAAPLQLNRSA</sequence>
<organism evidence="1 2">
    <name type="scientific">Sphaerodactylus townsendi</name>
    <dbReference type="NCBI Taxonomy" id="933632"/>
    <lineage>
        <taxon>Eukaryota</taxon>
        <taxon>Metazoa</taxon>
        <taxon>Chordata</taxon>
        <taxon>Craniata</taxon>
        <taxon>Vertebrata</taxon>
        <taxon>Euteleostomi</taxon>
        <taxon>Lepidosauria</taxon>
        <taxon>Squamata</taxon>
        <taxon>Bifurcata</taxon>
        <taxon>Gekkota</taxon>
        <taxon>Sphaerodactylidae</taxon>
        <taxon>Sphaerodactylus</taxon>
    </lineage>
</organism>
<dbReference type="Proteomes" id="UP000827872">
    <property type="component" value="Linkage Group LG04"/>
</dbReference>
<keyword evidence="2" id="KW-1185">Reference proteome</keyword>
<evidence type="ECO:0000313" key="1">
    <source>
        <dbReference type="EMBL" id="KAH8005763.1"/>
    </source>
</evidence>
<accession>A0ACB8FK66</accession>
<evidence type="ECO:0000313" key="2">
    <source>
        <dbReference type="Proteomes" id="UP000827872"/>
    </source>
</evidence>